<feature type="compositionally biased region" description="Low complexity" evidence="1">
    <location>
        <begin position="186"/>
        <end position="204"/>
    </location>
</feature>
<feature type="region of interest" description="Disordered" evidence="1">
    <location>
        <begin position="186"/>
        <end position="221"/>
    </location>
</feature>
<dbReference type="OrthoDB" id="10350977at2759"/>
<organism evidence="2 3">
    <name type="scientific">Coleophoma cylindrospora</name>
    <dbReference type="NCBI Taxonomy" id="1849047"/>
    <lineage>
        <taxon>Eukaryota</taxon>
        <taxon>Fungi</taxon>
        <taxon>Dikarya</taxon>
        <taxon>Ascomycota</taxon>
        <taxon>Pezizomycotina</taxon>
        <taxon>Leotiomycetes</taxon>
        <taxon>Helotiales</taxon>
        <taxon>Dermateaceae</taxon>
        <taxon>Coleophoma</taxon>
    </lineage>
</organism>
<evidence type="ECO:0000313" key="2">
    <source>
        <dbReference type="EMBL" id="RDW75098.1"/>
    </source>
</evidence>
<dbReference type="Proteomes" id="UP000256645">
    <property type="component" value="Unassembled WGS sequence"/>
</dbReference>
<gene>
    <name evidence="2" type="ORF">BP6252_06240</name>
</gene>
<feature type="compositionally biased region" description="Basic and acidic residues" evidence="1">
    <location>
        <begin position="205"/>
        <end position="214"/>
    </location>
</feature>
<protein>
    <submittedName>
        <fullName evidence="2">Uncharacterized protein</fullName>
    </submittedName>
</protein>
<dbReference type="AlphaFoldDB" id="A0A3D8RMC9"/>
<reference evidence="2 3" key="1">
    <citation type="journal article" date="2018" name="IMA Fungus">
        <title>IMA Genome-F 9: Draft genome sequence of Annulohypoxylon stygium, Aspergillus mulundensis, Berkeleyomyces basicola (syn. Thielaviopsis basicola), Ceratocystis smalleyi, two Cercospora beticola strains, Coleophoma cylindrospora, Fusarium fracticaudum, Phialophora cf. hyalina, and Morchella septimelata.</title>
        <authorList>
            <person name="Wingfield B.D."/>
            <person name="Bills G.F."/>
            <person name="Dong Y."/>
            <person name="Huang W."/>
            <person name="Nel W.J."/>
            <person name="Swalarsk-Parry B.S."/>
            <person name="Vaghefi N."/>
            <person name="Wilken P.M."/>
            <person name="An Z."/>
            <person name="de Beer Z.W."/>
            <person name="De Vos L."/>
            <person name="Chen L."/>
            <person name="Duong T.A."/>
            <person name="Gao Y."/>
            <person name="Hammerbacher A."/>
            <person name="Kikkert J.R."/>
            <person name="Li Y."/>
            <person name="Li H."/>
            <person name="Li K."/>
            <person name="Li Q."/>
            <person name="Liu X."/>
            <person name="Ma X."/>
            <person name="Naidoo K."/>
            <person name="Pethybridge S.J."/>
            <person name="Sun J."/>
            <person name="Steenkamp E.T."/>
            <person name="van der Nest M.A."/>
            <person name="van Wyk S."/>
            <person name="Wingfield M.J."/>
            <person name="Xiong C."/>
            <person name="Yue Q."/>
            <person name="Zhang X."/>
        </authorList>
    </citation>
    <scope>NUCLEOTIDE SEQUENCE [LARGE SCALE GENOMIC DNA]</scope>
    <source>
        <strain evidence="2 3">BP6252</strain>
    </source>
</reference>
<feature type="region of interest" description="Disordered" evidence="1">
    <location>
        <begin position="259"/>
        <end position="295"/>
    </location>
</feature>
<proteinExistence type="predicted"/>
<name>A0A3D8RMC9_9HELO</name>
<sequence>MAPSDIDDEFEIVETSISSIANGVAPLPPTTQPRYPTEFNSCFRNPPATFHPRNYLTAARMPTLRGSEELVHVSQCDTCTEHDSCVVINHASGKIEHLRDHVQYNPDWARHGPGQIARYLEHVVPGELGSSRRRERERRTIADELLERTRATASRAVCDGVRSVISSASTIPRLVRQHALNAKYARAPTTATTTATTSDNGAQTTRDRKAETGPDNHCGNAVSEQTARSAFNNQDQFGRSDSRSGAFRHLVHHYPDLARVNDPTVLSDPVSDEEEDDEDEDDYEDEDEDEQDYSNMTAGQILKRPASLDSMNLGFSVVSCAEARLACEENRAMGSAIKAGKKY</sequence>
<keyword evidence="3" id="KW-1185">Reference proteome</keyword>
<dbReference type="EMBL" id="PDLM01000006">
    <property type="protein sequence ID" value="RDW75098.1"/>
    <property type="molecule type" value="Genomic_DNA"/>
</dbReference>
<evidence type="ECO:0000256" key="1">
    <source>
        <dbReference type="SAM" id="MobiDB-lite"/>
    </source>
</evidence>
<feature type="compositionally biased region" description="Acidic residues" evidence="1">
    <location>
        <begin position="270"/>
        <end position="292"/>
    </location>
</feature>
<evidence type="ECO:0000313" key="3">
    <source>
        <dbReference type="Proteomes" id="UP000256645"/>
    </source>
</evidence>
<comment type="caution">
    <text evidence="2">The sequence shown here is derived from an EMBL/GenBank/DDBJ whole genome shotgun (WGS) entry which is preliminary data.</text>
</comment>
<accession>A0A3D8RMC9</accession>